<protein>
    <recommendedName>
        <fullName evidence="3">Alcohol dehydrogenase</fullName>
    </recommendedName>
</protein>
<dbReference type="STRING" id="91626.A0A0C9N2A8"/>
<evidence type="ECO:0000313" key="2">
    <source>
        <dbReference type="Proteomes" id="UP000053815"/>
    </source>
</evidence>
<name>A0A0C9N2A8_9FUNG</name>
<dbReference type="PANTHER" id="PTHR45033:SF2">
    <property type="entry name" value="ZINC-TYPE ALCOHOL DEHYDROGENASE-LIKE PROTEIN C1773.06C"/>
    <property type="match status" value="1"/>
</dbReference>
<organism evidence="1">
    <name type="scientific">Mucor ambiguus</name>
    <dbReference type="NCBI Taxonomy" id="91626"/>
    <lineage>
        <taxon>Eukaryota</taxon>
        <taxon>Fungi</taxon>
        <taxon>Fungi incertae sedis</taxon>
        <taxon>Mucoromycota</taxon>
        <taxon>Mucoromycotina</taxon>
        <taxon>Mucoromycetes</taxon>
        <taxon>Mucorales</taxon>
        <taxon>Mucorineae</taxon>
        <taxon>Mucoraceae</taxon>
        <taxon>Mucor</taxon>
    </lineage>
</organism>
<sequence length="95" mass="10471">MAATKVGGQVSSIGFLGQTKEMPDVIYLLLLTSIRLRGIAVGSKQLAEEPIRFVHTKKLHMPVEHAFGFSTDQVHEAYVKLESQSHIGKLVIKVD</sequence>
<keyword evidence="2" id="KW-1185">Reference proteome</keyword>
<proteinExistence type="predicted"/>
<accession>A0A0C9N2A8</accession>
<evidence type="ECO:0000313" key="1">
    <source>
        <dbReference type="EMBL" id="GAN10167.1"/>
    </source>
</evidence>
<gene>
    <name evidence="1" type="ORF">MAM1_0326c09704</name>
</gene>
<dbReference type="PANTHER" id="PTHR45033">
    <property type="match status" value="1"/>
</dbReference>
<dbReference type="Proteomes" id="UP000053815">
    <property type="component" value="Unassembled WGS sequence"/>
</dbReference>
<reference evidence="1" key="1">
    <citation type="submission" date="2014-09" db="EMBL/GenBank/DDBJ databases">
        <title>Draft genome sequence of an oleaginous Mucoromycotina fungus Mucor ambiguus NBRC6742.</title>
        <authorList>
            <person name="Takeda I."/>
            <person name="Yamane N."/>
            <person name="Morita T."/>
            <person name="Tamano K."/>
            <person name="Machida M."/>
            <person name="Baker S."/>
            <person name="Koike H."/>
        </authorList>
    </citation>
    <scope>NUCLEOTIDE SEQUENCE</scope>
    <source>
        <strain evidence="1">NBRC 6742</strain>
    </source>
</reference>
<dbReference type="AlphaFoldDB" id="A0A0C9N2A8"/>
<dbReference type="EMBL" id="DF836615">
    <property type="protein sequence ID" value="GAN10167.1"/>
    <property type="molecule type" value="Genomic_DNA"/>
</dbReference>
<dbReference type="Gene3D" id="3.90.180.10">
    <property type="entry name" value="Medium-chain alcohol dehydrogenases, catalytic domain"/>
    <property type="match status" value="1"/>
</dbReference>
<dbReference type="OrthoDB" id="3509362at2759"/>
<evidence type="ECO:0008006" key="3">
    <source>
        <dbReference type="Google" id="ProtNLM"/>
    </source>
</evidence>
<dbReference type="InterPro" id="IPR052711">
    <property type="entry name" value="Zinc_ADH-like"/>
</dbReference>